<comment type="similarity">
    <text evidence="2 11">Belongs to the glutamate--cysteine ligase type 3 family.</text>
</comment>
<dbReference type="RefSeq" id="XP_003675228.1">
    <property type="nucleotide sequence ID" value="XM_003675180.1"/>
</dbReference>
<gene>
    <name evidence="12" type="primary">NCAS0B07730</name>
    <name evidence="12" type="ordered locus">NCAS_0B07730</name>
</gene>
<dbReference type="EMBL" id="HE576753">
    <property type="protein sequence ID" value="CCC68857.1"/>
    <property type="molecule type" value="Genomic_DNA"/>
</dbReference>
<comment type="pathway">
    <text evidence="1 11">Sulfur metabolism; glutathione biosynthesis; glutathione from L-cysteine and L-glutamate: step 1/2.</text>
</comment>
<evidence type="ECO:0000256" key="2">
    <source>
        <dbReference type="ARBA" id="ARBA00008100"/>
    </source>
</evidence>
<dbReference type="PANTHER" id="PTHR11164:SF0">
    <property type="entry name" value="GLUTAMATE--CYSTEINE LIGASE CATALYTIC SUBUNIT"/>
    <property type="match status" value="1"/>
</dbReference>
<dbReference type="eggNOG" id="KOG3754">
    <property type="taxonomic scope" value="Eukaryota"/>
</dbReference>
<name>G0VAC7_NAUCA</name>
<evidence type="ECO:0000256" key="9">
    <source>
        <dbReference type="ARBA" id="ARBA00030585"/>
    </source>
</evidence>
<proteinExistence type="inferred from homology"/>
<dbReference type="InParanoid" id="G0VAC7"/>
<evidence type="ECO:0000256" key="1">
    <source>
        <dbReference type="ARBA" id="ARBA00005006"/>
    </source>
</evidence>
<evidence type="ECO:0000256" key="11">
    <source>
        <dbReference type="RuleBase" id="RU367135"/>
    </source>
</evidence>
<evidence type="ECO:0000256" key="10">
    <source>
        <dbReference type="ARBA" id="ARBA00032122"/>
    </source>
</evidence>
<dbReference type="UniPathway" id="UPA00142">
    <property type="reaction ID" value="UER00209"/>
</dbReference>
<keyword evidence="5 11" id="KW-0436">Ligase</keyword>
<dbReference type="EC" id="6.3.2.2" evidence="3 11"/>
<evidence type="ECO:0000256" key="8">
    <source>
        <dbReference type="ARBA" id="ARBA00022840"/>
    </source>
</evidence>
<dbReference type="GO" id="GO:0005737">
    <property type="term" value="C:cytoplasm"/>
    <property type="evidence" value="ECO:0007669"/>
    <property type="project" value="EnsemblFungi"/>
</dbReference>
<sequence length="673" mass="78402">MGLLAAGTPLPWTESRKYNNHIRKQGIEQLLYVFQAAAKRDNDPLLWGDEIEYMMLEVDHNNKNVMLDVTHDFILDRFAEVDYPLCVANDVLYHPEYGRFMLEATPASPYDGYVDEYVEFNMKKRRDLAKFRLNQFAEEEGLLLQRKNLVPISLTTFPRMGRSDFLNIENPWDHKNSASRSLYLPDEVINRHVRFPTLTANIRIRRGEKVCMNIPMFKDQFTPETDDTVYERDWFVPEDKESLKATKPGFIYLDAMGFGMGSSCLQVTFQAPNINLARYVYDSLVNFAPIMLAASAAAPAFKGWLADQDVRWNVISGAVDCRTPWERNTEPILPKYNKDGMGGLSEDAKKSVQRIPKSRYSTVDLYLGGNEFFNRTLNDTDVPINEKVLKTLLENDKAPLDYDLAKHFAHLYIRDPISVFEESIDQDNKTSTNHFENLQSTNWQTLRFKPPTQEAVPSNKRVPGWRVEFRPLEVQLTDFENAAYSTMLYLIVEYLLTFPDRINAYIPMSQVWDNMHTAHHTDAILNEHFYWKNSFESSDFNTSMHSINEIFHSMENGIFNKFINPILRHKGFVSKDWKELKNSSKHLRTYYYLKLISDRTSGKIPSIAKYIRNFIMNHKDYRHDSRVSKSINYDLIMACERITNLDNSNNDMTDLFGDDITNYLIHSKLSFEK</sequence>
<accession>G0VAC7</accession>
<dbReference type="AlphaFoldDB" id="G0VAC7"/>
<dbReference type="GO" id="GO:0046686">
    <property type="term" value="P:response to cadmium ion"/>
    <property type="evidence" value="ECO:0007669"/>
    <property type="project" value="EnsemblFungi"/>
</dbReference>
<evidence type="ECO:0000313" key="12">
    <source>
        <dbReference type="EMBL" id="CCC68857.1"/>
    </source>
</evidence>
<comment type="catalytic activity">
    <reaction evidence="11">
        <text>L-cysteine + L-glutamate + ATP = gamma-L-glutamyl-L-cysteine + ADP + phosphate + H(+)</text>
        <dbReference type="Rhea" id="RHEA:13285"/>
        <dbReference type="ChEBI" id="CHEBI:15378"/>
        <dbReference type="ChEBI" id="CHEBI:29985"/>
        <dbReference type="ChEBI" id="CHEBI:30616"/>
        <dbReference type="ChEBI" id="CHEBI:35235"/>
        <dbReference type="ChEBI" id="CHEBI:43474"/>
        <dbReference type="ChEBI" id="CHEBI:58173"/>
        <dbReference type="ChEBI" id="CHEBI:456216"/>
        <dbReference type="EC" id="6.3.2.2"/>
    </reaction>
</comment>
<organism evidence="12 13">
    <name type="scientific">Naumovozyma castellii</name>
    <name type="common">Yeast</name>
    <name type="synonym">Saccharomyces castellii</name>
    <dbReference type="NCBI Taxonomy" id="27288"/>
    <lineage>
        <taxon>Eukaryota</taxon>
        <taxon>Fungi</taxon>
        <taxon>Dikarya</taxon>
        <taxon>Ascomycota</taxon>
        <taxon>Saccharomycotina</taxon>
        <taxon>Saccharomycetes</taxon>
        <taxon>Saccharomycetales</taxon>
        <taxon>Saccharomycetaceae</taxon>
        <taxon>Naumovozyma</taxon>
    </lineage>
</organism>
<dbReference type="OrthoDB" id="7939818at2759"/>
<keyword evidence="8 11" id="KW-0067">ATP-binding</keyword>
<dbReference type="OMA" id="IAHMFIR"/>
<dbReference type="Proteomes" id="UP000001640">
    <property type="component" value="Chromosome 2"/>
</dbReference>
<dbReference type="FunCoup" id="G0VAC7">
    <property type="interactions" value="428"/>
</dbReference>
<evidence type="ECO:0000256" key="5">
    <source>
        <dbReference type="ARBA" id="ARBA00022598"/>
    </source>
</evidence>
<dbReference type="Gene3D" id="1.10.150.710">
    <property type="entry name" value="Glutamate cysteine ligase subdomain"/>
    <property type="match status" value="1"/>
</dbReference>
<dbReference type="FunFam" id="3.30.590.50:FF:000004">
    <property type="entry name" value="Glutamate-cysteine ligase Gcs1"/>
    <property type="match status" value="1"/>
</dbReference>
<reference evidence="12 13" key="1">
    <citation type="journal article" date="2011" name="Proc. Natl. Acad. Sci. U.S.A.">
        <title>Evolutionary erosion of yeast sex chromosomes by mating-type switching accidents.</title>
        <authorList>
            <person name="Gordon J.L."/>
            <person name="Armisen D."/>
            <person name="Proux-Wera E."/>
            <person name="Oheigeartaigh S.S."/>
            <person name="Byrne K.P."/>
            <person name="Wolfe K.H."/>
        </authorList>
    </citation>
    <scope>NUCLEOTIDE SEQUENCE [LARGE SCALE GENOMIC DNA]</scope>
    <source>
        <strain evidence="13">ATCC 76901 / BCRC 22586 / CBS 4309 / NBRC 1992 / NRRL Y-12630</strain>
    </source>
</reference>
<dbReference type="STRING" id="1064592.G0VAC7"/>
<reference key="2">
    <citation type="submission" date="2011-08" db="EMBL/GenBank/DDBJ databases">
        <title>Genome sequence of Naumovozyma castellii.</title>
        <authorList>
            <person name="Gordon J.L."/>
            <person name="Armisen D."/>
            <person name="Proux-Wera E."/>
            <person name="OhEigeartaigh S.S."/>
            <person name="Byrne K.P."/>
            <person name="Wolfe K.H."/>
        </authorList>
    </citation>
    <scope>NUCLEOTIDE SEQUENCE</scope>
    <source>
        <strain>Type strain:CBS 4309</strain>
    </source>
</reference>
<dbReference type="InterPro" id="IPR014746">
    <property type="entry name" value="Gln_synth/guanido_kin_cat_dom"/>
</dbReference>
<evidence type="ECO:0000313" key="13">
    <source>
        <dbReference type="Proteomes" id="UP000001640"/>
    </source>
</evidence>
<dbReference type="GO" id="GO:0004357">
    <property type="term" value="F:glutamate-cysteine ligase activity"/>
    <property type="evidence" value="ECO:0007669"/>
    <property type="project" value="UniProtKB-UniRule"/>
</dbReference>
<dbReference type="SUPFAM" id="SSF55931">
    <property type="entry name" value="Glutamine synthetase/guanido kinase"/>
    <property type="match status" value="1"/>
</dbReference>
<keyword evidence="7 11" id="KW-0547">Nucleotide-binding</keyword>
<keyword evidence="6 11" id="KW-0317">Glutathione biosynthesis</keyword>
<evidence type="ECO:0000256" key="6">
    <source>
        <dbReference type="ARBA" id="ARBA00022684"/>
    </source>
</evidence>
<evidence type="ECO:0000256" key="7">
    <source>
        <dbReference type="ARBA" id="ARBA00022741"/>
    </source>
</evidence>
<evidence type="ECO:0000256" key="4">
    <source>
        <dbReference type="ARBA" id="ARBA00014618"/>
    </source>
</evidence>
<dbReference type="PANTHER" id="PTHR11164">
    <property type="entry name" value="GLUTAMATE CYSTEINE LIGASE"/>
    <property type="match status" value="1"/>
</dbReference>
<dbReference type="GeneID" id="96902414"/>
<protein>
    <recommendedName>
        <fullName evidence="4 11">Glutamate--cysteine ligase</fullName>
        <ecNumber evidence="3 11">6.3.2.2</ecNumber>
    </recommendedName>
    <alternativeName>
        <fullName evidence="10 11">Gamma-ECS</fullName>
    </alternativeName>
    <alternativeName>
        <fullName evidence="9 11">Gamma-glutamylcysteine synthetase</fullName>
    </alternativeName>
</protein>
<evidence type="ECO:0000256" key="3">
    <source>
        <dbReference type="ARBA" id="ARBA00012220"/>
    </source>
</evidence>
<dbReference type="Pfam" id="PF03074">
    <property type="entry name" value="GCS"/>
    <property type="match status" value="1"/>
</dbReference>
<dbReference type="GO" id="GO:0042542">
    <property type="term" value="P:response to hydrogen peroxide"/>
    <property type="evidence" value="ECO:0007669"/>
    <property type="project" value="EnsemblFungi"/>
</dbReference>
<keyword evidence="13" id="KW-1185">Reference proteome</keyword>
<dbReference type="KEGG" id="ncs:NCAS_0B07730"/>
<dbReference type="Gene3D" id="1.10.8.960">
    <property type="match status" value="1"/>
</dbReference>
<dbReference type="GO" id="GO:0006750">
    <property type="term" value="P:glutathione biosynthetic process"/>
    <property type="evidence" value="ECO:0007669"/>
    <property type="project" value="UniProtKB-UniRule"/>
</dbReference>
<dbReference type="InterPro" id="IPR004308">
    <property type="entry name" value="GCS"/>
</dbReference>
<dbReference type="Gene3D" id="3.30.590.50">
    <property type="match status" value="2"/>
</dbReference>
<dbReference type="HOGENOM" id="CLU_010467_0_0_1"/>
<dbReference type="GO" id="GO:0005524">
    <property type="term" value="F:ATP binding"/>
    <property type="evidence" value="ECO:0007669"/>
    <property type="project" value="UniProtKB-UniRule"/>
</dbReference>